<dbReference type="Proteomes" id="UP000694941">
    <property type="component" value="Unplaced"/>
</dbReference>
<dbReference type="RefSeq" id="XP_022253414.1">
    <property type="nucleotide sequence ID" value="XM_022397706.1"/>
</dbReference>
<evidence type="ECO:0000313" key="1">
    <source>
        <dbReference type="Proteomes" id="UP000694941"/>
    </source>
</evidence>
<evidence type="ECO:0000313" key="2">
    <source>
        <dbReference type="RefSeq" id="XP_013784548.1"/>
    </source>
</evidence>
<accession>A0ABM1BLQ9</accession>
<name>A0ABM1BLQ9_LIMPO</name>
<proteinExistence type="predicted"/>
<keyword evidence="1" id="KW-1185">Reference proteome</keyword>
<sequence>MNNSSIDLNDYYGYNMDHVEMFLDPDDSDFAPGYLDNVSDNSGFHIRHSRSDPLLLSESKCALCEYSDIYNVSFQKTVLLPEWNQQVGICDPNHYHSVEDQLKFQSHHDNNMLTLESLRNHYSSCFSCGVSWTDNHVSLDCLECGGYALQRPCPKCEGECKSIWSRDMAASHESKHAKWEGQCHSSDKSQSDNCEFFPKALGNLKKKL</sequence>
<organism evidence="1 2">
    <name type="scientific">Limulus polyphemus</name>
    <name type="common">Atlantic horseshoe crab</name>
    <dbReference type="NCBI Taxonomy" id="6850"/>
    <lineage>
        <taxon>Eukaryota</taxon>
        <taxon>Metazoa</taxon>
        <taxon>Ecdysozoa</taxon>
        <taxon>Arthropoda</taxon>
        <taxon>Chelicerata</taxon>
        <taxon>Merostomata</taxon>
        <taxon>Xiphosura</taxon>
        <taxon>Limulidae</taxon>
        <taxon>Limulus</taxon>
    </lineage>
</organism>
<dbReference type="GeneID" id="106468628"/>
<evidence type="ECO:0000313" key="3">
    <source>
        <dbReference type="RefSeq" id="XP_022253414.1"/>
    </source>
</evidence>
<reference evidence="2 3" key="1">
    <citation type="submission" date="2025-05" db="UniProtKB">
        <authorList>
            <consortium name="RefSeq"/>
        </authorList>
    </citation>
    <scope>IDENTIFICATION</scope>
    <source>
        <tissue evidence="2 3">Muscle</tissue>
    </source>
</reference>
<dbReference type="RefSeq" id="XP_013784548.1">
    <property type="nucleotide sequence ID" value="XM_013929094.2"/>
</dbReference>
<protein>
    <submittedName>
        <fullName evidence="2 3">Uncharacterized protein LOC106468628 isoform X1</fullName>
    </submittedName>
</protein>
<gene>
    <name evidence="2 3" type="primary">LOC106468628</name>
</gene>